<organism evidence="1 2">
    <name type="scientific">Kickxella alabastrina</name>
    <dbReference type="NCBI Taxonomy" id="61397"/>
    <lineage>
        <taxon>Eukaryota</taxon>
        <taxon>Fungi</taxon>
        <taxon>Fungi incertae sedis</taxon>
        <taxon>Zoopagomycota</taxon>
        <taxon>Kickxellomycotina</taxon>
        <taxon>Kickxellomycetes</taxon>
        <taxon>Kickxellales</taxon>
        <taxon>Kickxellaceae</taxon>
        <taxon>Kickxella</taxon>
    </lineage>
</organism>
<evidence type="ECO:0000313" key="2">
    <source>
        <dbReference type="Proteomes" id="UP001150581"/>
    </source>
</evidence>
<dbReference type="Proteomes" id="UP001150581">
    <property type="component" value="Unassembled WGS sequence"/>
</dbReference>
<protein>
    <submittedName>
        <fullName evidence="1">Uncharacterized protein</fullName>
    </submittedName>
</protein>
<dbReference type="EMBL" id="JANBPG010000062">
    <property type="protein sequence ID" value="KAJ1900747.1"/>
    <property type="molecule type" value="Genomic_DNA"/>
</dbReference>
<sequence>MWNQVLLLTTAFGLGYIFATRKAQPKAEQPVNDNLADKATMGAFPAQNKGGAIVIDEGGNGKKKSKKKKSKKSPKAAPTEQDSTEPLLPAAAVVEDTKGSVVISEMEDNDDGDNNSISIETIAHKANEVENWESVGQQGVPAKRREAKPIPIHQSAWEELARDEDLDAEPEQSASAARVLRIGAAARLPPPPPRARREYVPPAPLTRKQRQNQKKAEIMREERAVAAEIQEQRLKQHQRSLLDVRSREQWSKVKRVEASKLPARPSSKTPNSTASVVDGMLIWD</sequence>
<evidence type="ECO:0000313" key="1">
    <source>
        <dbReference type="EMBL" id="KAJ1900747.1"/>
    </source>
</evidence>
<name>A0ACC1ITV6_9FUNG</name>
<keyword evidence="2" id="KW-1185">Reference proteome</keyword>
<gene>
    <name evidence="1" type="ORF">LPJ66_001259</name>
</gene>
<proteinExistence type="predicted"/>
<accession>A0ACC1ITV6</accession>
<comment type="caution">
    <text evidence="1">The sequence shown here is derived from an EMBL/GenBank/DDBJ whole genome shotgun (WGS) entry which is preliminary data.</text>
</comment>
<reference evidence="1" key="1">
    <citation type="submission" date="2022-07" db="EMBL/GenBank/DDBJ databases">
        <title>Phylogenomic reconstructions and comparative analyses of Kickxellomycotina fungi.</title>
        <authorList>
            <person name="Reynolds N.K."/>
            <person name="Stajich J.E."/>
            <person name="Barry K."/>
            <person name="Grigoriev I.V."/>
            <person name="Crous P."/>
            <person name="Smith M.E."/>
        </authorList>
    </citation>
    <scope>NUCLEOTIDE SEQUENCE</scope>
    <source>
        <strain evidence="1">Benny 63K</strain>
    </source>
</reference>